<dbReference type="EMBL" id="CM056783">
    <property type="protein sequence ID" value="KAJ8727066.1"/>
    <property type="molecule type" value="Genomic_DNA"/>
</dbReference>
<name>A0ACC2QWA2_9NEOP</name>
<evidence type="ECO:0000313" key="2">
    <source>
        <dbReference type="Proteomes" id="UP001231649"/>
    </source>
</evidence>
<gene>
    <name evidence="1" type="ORF">PYW08_015463</name>
</gene>
<evidence type="ECO:0000313" key="1">
    <source>
        <dbReference type="EMBL" id="KAJ8727066.1"/>
    </source>
</evidence>
<keyword evidence="2" id="KW-1185">Reference proteome</keyword>
<reference evidence="1" key="1">
    <citation type="submission" date="2023-03" db="EMBL/GenBank/DDBJ databases">
        <title>Chromosome-level genomes of two armyworms, Mythimna separata and Mythimna loreyi, provide insights into the biosynthesis and reception of sex pheromones.</title>
        <authorList>
            <person name="Zhao H."/>
        </authorList>
    </citation>
    <scope>NUCLEOTIDE SEQUENCE</scope>
    <source>
        <strain evidence="1">BeijingLab</strain>
    </source>
</reference>
<proteinExistence type="predicted"/>
<protein>
    <submittedName>
        <fullName evidence="1">Uncharacterized protein</fullName>
    </submittedName>
</protein>
<comment type="caution">
    <text evidence="1">The sequence shown here is derived from an EMBL/GenBank/DDBJ whole genome shotgun (WGS) entry which is preliminary data.</text>
</comment>
<sequence length="103" mass="11838">MNFLQNITIRRTRTKSDSMLNESDVGTMHATLNETVTSVPEMSDDDDDEIKKLKDQITKLTLDLQSAHLEIEELTLENNNLKTMNVNLSKQNELYKKVTVQLN</sequence>
<accession>A0ACC2QWA2</accession>
<dbReference type="Proteomes" id="UP001231649">
    <property type="component" value="Chromosome 7"/>
</dbReference>
<organism evidence="1 2">
    <name type="scientific">Mythimna loreyi</name>
    <dbReference type="NCBI Taxonomy" id="667449"/>
    <lineage>
        <taxon>Eukaryota</taxon>
        <taxon>Metazoa</taxon>
        <taxon>Ecdysozoa</taxon>
        <taxon>Arthropoda</taxon>
        <taxon>Hexapoda</taxon>
        <taxon>Insecta</taxon>
        <taxon>Pterygota</taxon>
        <taxon>Neoptera</taxon>
        <taxon>Endopterygota</taxon>
        <taxon>Lepidoptera</taxon>
        <taxon>Glossata</taxon>
        <taxon>Ditrysia</taxon>
        <taxon>Noctuoidea</taxon>
        <taxon>Noctuidae</taxon>
        <taxon>Noctuinae</taxon>
        <taxon>Hadenini</taxon>
        <taxon>Mythimna</taxon>
    </lineage>
</organism>